<feature type="transmembrane region" description="Helical" evidence="1">
    <location>
        <begin position="127"/>
        <end position="145"/>
    </location>
</feature>
<feature type="transmembrane region" description="Helical" evidence="1">
    <location>
        <begin position="174"/>
        <end position="192"/>
    </location>
</feature>
<evidence type="ECO:0000256" key="1">
    <source>
        <dbReference type="SAM" id="Phobius"/>
    </source>
</evidence>
<dbReference type="OrthoDB" id="11368at2157"/>
<dbReference type="Gene3D" id="1.10.10.10">
    <property type="entry name" value="Winged helix-like DNA-binding domain superfamily/Winged helix DNA-binding domain"/>
    <property type="match status" value="1"/>
</dbReference>
<dbReference type="RefSeq" id="WP_087715190.1">
    <property type="nucleotide sequence ID" value="NZ_MWPH01000003.1"/>
</dbReference>
<feature type="transmembrane region" description="Helical" evidence="1">
    <location>
        <begin position="251"/>
        <end position="275"/>
    </location>
</feature>
<gene>
    <name evidence="3" type="ORF">B2G88_14815</name>
</gene>
<dbReference type="InterPro" id="IPR011991">
    <property type="entry name" value="ArsR-like_HTH"/>
</dbReference>
<dbReference type="InterPro" id="IPR036390">
    <property type="entry name" value="WH_DNA-bd_sf"/>
</dbReference>
<feature type="transmembrane region" description="Helical" evidence="1">
    <location>
        <begin position="225"/>
        <end position="245"/>
    </location>
</feature>
<dbReference type="InterPro" id="IPR001845">
    <property type="entry name" value="HTH_ArsR_DNA-bd_dom"/>
</dbReference>
<protein>
    <submittedName>
        <fullName evidence="3">ArsR family transcriptional regulator</fullName>
    </submittedName>
</protein>
<evidence type="ECO:0000313" key="4">
    <source>
        <dbReference type="Proteomes" id="UP000196084"/>
    </source>
</evidence>
<dbReference type="Proteomes" id="UP000196084">
    <property type="component" value="Unassembled WGS sequence"/>
</dbReference>
<dbReference type="AlphaFoldDB" id="A0A202E5Z5"/>
<sequence length="378" mass="39223">MDRLAGRLVKRLRDGDPDEPAVVGLEGEDADQLFDALGSETSRAVLQACYEEGRTRSELADHLETSIQNVGYHVDKLESAGLLEAVETRYGENGREVTVYEPSKRAVVVAAGEPGLVERLADTLERLFAPVVIVGLLSMVVGVLARGPAPVGMLGSDDAGTAATTTTTTTVSPALAVASVTFFLGLVAVLAVDRLGVLERSRERDNRRRGPARVLCGARHRLTRLGVASSLGLAFGTFLALDLVAAGTGQYLAMAGWLAVQLAIPAGILGAVVVAYANDGLLVSWAAASAPIAGIGGYVLAGLFAHGGFDPVVVAVGLALITAVGTSLGSIAYLLGRAGAAWRGRGPPISRRVTLLVLSHPLAMVLVLAGWVRFGVYV</sequence>
<proteinExistence type="predicted"/>
<keyword evidence="1" id="KW-1133">Transmembrane helix</keyword>
<feature type="domain" description="HTH arsR-type" evidence="2">
    <location>
        <begin position="32"/>
        <end position="113"/>
    </location>
</feature>
<feature type="transmembrane region" description="Helical" evidence="1">
    <location>
        <begin position="282"/>
        <end position="306"/>
    </location>
</feature>
<evidence type="ECO:0000259" key="2">
    <source>
        <dbReference type="SMART" id="SM00418"/>
    </source>
</evidence>
<keyword evidence="1" id="KW-0472">Membrane</keyword>
<keyword evidence="4" id="KW-1185">Reference proteome</keyword>
<organism evidence="3 4">
    <name type="scientific">Natronolimnobius baerhuensis</name>
    <dbReference type="NCBI Taxonomy" id="253108"/>
    <lineage>
        <taxon>Archaea</taxon>
        <taxon>Methanobacteriati</taxon>
        <taxon>Methanobacteriota</taxon>
        <taxon>Stenosarchaea group</taxon>
        <taxon>Halobacteria</taxon>
        <taxon>Halobacteriales</taxon>
        <taxon>Natrialbaceae</taxon>
        <taxon>Natronolimnobius</taxon>
    </lineage>
</organism>
<dbReference type="GO" id="GO:0003700">
    <property type="term" value="F:DNA-binding transcription factor activity"/>
    <property type="evidence" value="ECO:0007669"/>
    <property type="project" value="InterPro"/>
</dbReference>
<dbReference type="InterPro" id="IPR036388">
    <property type="entry name" value="WH-like_DNA-bd_sf"/>
</dbReference>
<accession>A0A202E5Z5</accession>
<dbReference type="EMBL" id="MWPH01000003">
    <property type="protein sequence ID" value="OVE83696.1"/>
    <property type="molecule type" value="Genomic_DNA"/>
</dbReference>
<keyword evidence="1" id="KW-0812">Transmembrane</keyword>
<name>A0A202E5Z5_9EURY</name>
<reference evidence="3 4" key="1">
    <citation type="submission" date="2017-02" db="EMBL/GenBank/DDBJ databases">
        <title>Natronthermophilus aegyptiacus gen. nov.,sp. nov., an aerobic, extremely halophilic alkalithermophilic archaeon isolated from the athalassohaline Wadi An Natrun, Egypt.</title>
        <authorList>
            <person name="Zhao B."/>
        </authorList>
    </citation>
    <scope>NUCLEOTIDE SEQUENCE [LARGE SCALE GENOMIC DNA]</scope>
    <source>
        <strain evidence="3 4">CGMCC 1.3597</strain>
    </source>
</reference>
<dbReference type="SMART" id="SM00418">
    <property type="entry name" value="HTH_ARSR"/>
    <property type="match status" value="1"/>
</dbReference>
<dbReference type="Pfam" id="PF12840">
    <property type="entry name" value="HTH_20"/>
    <property type="match status" value="1"/>
</dbReference>
<dbReference type="Pfam" id="PF24267">
    <property type="entry name" value="HVO_1552_C"/>
    <property type="match status" value="1"/>
</dbReference>
<dbReference type="CDD" id="cd00090">
    <property type="entry name" value="HTH_ARSR"/>
    <property type="match status" value="1"/>
</dbReference>
<feature type="transmembrane region" description="Helical" evidence="1">
    <location>
        <begin position="355"/>
        <end position="374"/>
    </location>
</feature>
<dbReference type="SUPFAM" id="SSF46785">
    <property type="entry name" value="Winged helix' DNA-binding domain"/>
    <property type="match status" value="1"/>
</dbReference>
<feature type="transmembrane region" description="Helical" evidence="1">
    <location>
        <begin position="312"/>
        <end position="335"/>
    </location>
</feature>
<comment type="caution">
    <text evidence="3">The sequence shown here is derived from an EMBL/GenBank/DDBJ whole genome shotgun (WGS) entry which is preliminary data.</text>
</comment>
<evidence type="ECO:0000313" key="3">
    <source>
        <dbReference type="EMBL" id="OVE83696.1"/>
    </source>
</evidence>
<dbReference type="InterPro" id="IPR056525">
    <property type="entry name" value="HVO_1552_C"/>
</dbReference>